<protein>
    <submittedName>
        <fullName evidence="1">Uncharacterized protein</fullName>
    </submittedName>
</protein>
<keyword evidence="2" id="KW-1185">Reference proteome</keyword>
<accession>A0ACB6FD86</accession>
<name>A0ACB6FD86_9PLEO</name>
<reference evidence="1 2" key="1">
    <citation type="journal article" date="2019" name="bioRxiv">
        <title>Genomics, evolutionary history and diagnostics of the Alternaria alternata species group including apple and Asian pear pathotypes.</title>
        <authorList>
            <person name="Armitage A.D."/>
            <person name="Cockerton H.M."/>
            <person name="Sreenivasaprasad S."/>
            <person name="Woodhall J.W."/>
            <person name="Lane C.R."/>
            <person name="Harrison R.J."/>
            <person name="Clarkson J.P."/>
        </authorList>
    </citation>
    <scope>NUCLEOTIDE SEQUENCE [LARGE SCALE GENOMIC DNA]</scope>
    <source>
        <strain evidence="1 2">FERA 650</strain>
    </source>
</reference>
<gene>
    <name evidence="1" type="ORF">AG0111_0g9718</name>
</gene>
<organism evidence="1 2">
    <name type="scientific">Alternaria gaisen</name>
    <dbReference type="NCBI Taxonomy" id="167740"/>
    <lineage>
        <taxon>Eukaryota</taxon>
        <taxon>Fungi</taxon>
        <taxon>Dikarya</taxon>
        <taxon>Ascomycota</taxon>
        <taxon>Pezizomycotina</taxon>
        <taxon>Dothideomycetes</taxon>
        <taxon>Pleosporomycetidae</taxon>
        <taxon>Pleosporales</taxon>
        <taxon>Pleosporineae</taxon>
        <taxon>Pleosporaceae</taxon>
        <taxon>Alternaria</taxon>
        <taxon>Alternaria sect. Alternaria</taxon>
    </lineage>
</organism>
<proteinExistence type="predicted"/>
<dbReference type="EMBL" id="PDWZ02000010">
    <property type="protein sequence ID" value="KAB2102372.1"/>
    <property type="molecule type" value="Genomic_DNA"/>
</dbReference>
<comment type="caution">
    <text evidence="1">The sequence shown here is derived from an EMBL/GenBank/DDBJ whole genome shotgun (WGS) entry which is preliminary data.</text>
</comment>
<evidence type="ECO:0000313" key="1">
    <source>
        <dbReference type="EMBL" id="KAB2102372.1"/>
    </source>
</evidence>
<dbReference type="Proteomes" id="UP000293547">
    <property type="component" value="Unassembled WGS sequence"/>
</dbReference>
<evidence type="ECO:0000313" key="2">
    <source>
        <dbReference type="Proteomes" id="UP000293547"/>
    </source>
</evidence>
<sequence>MAITEISDQGDRSQRDASAAVDIVAIHGLFESETQTWTDSTSHFLWLRDLLPHRLRQSRVLIYSYEASSFTSPGAGSTNSTLARANNLIAELCADRQLCYAFDRPIVFICHGFGGLLLKRALAYSSSRAGKAVAHLRSIYTCTYGILFMGTPHNGMNKEALLSQSAYDQGPSHFMLSLLEGSEMLNEINDQFAPLMKQFSIYNFWEELETEHGTLKFFVVGQESAAPSAWDNVEKCGITATHSTMTKFKGHPDRRFQPILEALTRYTDRAPALIESRWKMNAEFMNQRRQHEVEELLHPQLCLTESDSTPPEYNQWCLIPRKPSTYFTGRQEYIEKTKNMLGSIKRHGDYSKTEILVIYGLGGSGKTQFCLKYVQENKHRYWGAFWVDASSKENVESGFASIGAQVGKGATMATALHWLSHCKQPWLLILDNADDLDMDLSTYYPNESNGHIIITTRNPNAIEHATVGHLRFRGMEPHEAIDLLLKAAYPASDQNSQVASPQRWQLAEGIAMELGYLPLALAHAAATVRRNIYTLERYLKYYLCQRKSTLSHSRLKSVDEINIIATWEIPFQKIAVRETIEHRDAVDLMHTFAFMHHETIPERIFQRSWESLNRTADSPDAFPDILQPAWNEGIQARFRRAIGVLCDHSIIEYEPSKGSCTMHPVIHNWARDRLVDSEQKHWVRCTMAILAHCISPHMEASGRQFRAQLLPHIHSCMQLYRSGYRGKFGTLETAAEMERFAWVYTEQSQWKAARQLQEDVILVRKKVLGNRHRDTIRAQRSLGHTLWNLFEIEAAIGIQRKALNTLRWYRPCIAEWAIWPVWKPIHVPYCLALNDITLTLWLAGERKISRMTGERAVDGLRKRLGPEDPLTLNAMFNLARTYFHLGEEVKSHELLVWVLRLQKRFFGINHPETLMTRNELGMLLCASKRHLIAAKRLVENVLQARKDILGEEHAYTLWSVNDLSKIHVEMGRPDEAVAMLERIIPIVKRTLGEDHVGMTMTKSNLGKAYYVSERWKEAEEMIRPLLVKIPPNHPDWVHNLYGYAHILFKLDQASEAEKYCIEIIDRATRKKGLLLDDPRVVSTAEFLLSIYDAQGRKDEVDAIRARFPDAGTTTSEDRFDPYTVRRMSKPSRHQPKAVAPTVQPRPDSSYRPETQGLFPRLMARRTF</sequence>